<dbReference type="Gene3D" id="3.90.740.10">
    <property type="entry name" value="Valyl/Leucyl/Isoleucyl-tRNA synthetase, editing domain"/>
    <property type="match status" value="1"/>
</dbReference>
<dbReference type="EMBL" id="CAJVQB010169511">
    <property type="protein sequence ID" value="CAG8857325.1"/>
    <property type="molecule type" value="Genomic_DNA"/>
</dbReference>
<dbReference type="PANTHER" id="PTHR43740:SF2">
    <property type="entry name" value="LEUCINE--TRNA LIGASE, MITOCHONDRIAL"/>
    <property type="match status" value="1"/>
</dbReference>
<dbReference type="SUPFAM" id="SSF50677">
    <property type="entry name" value="ValRS/IleRS/LeuRS editing domain"/>
    <property type="match status" value="1"/>
</dbReference>
<dbReference type="Pfam" id="PF13603">
    <property type="entry name" value="tRNA-synt_1_2"/>
    <property type="match status" value="1"/>
</dbReference>
<organism evidence="9 10">
    <name type="scientific">Gigaspora margarita</name>
    <dbReference type="NCBI Taxonomy" id="4874"/>
    <lineage>
        <taxon>Eukaryota</taxon>
        <taxon>Fungi</taxon>
        <taxon>Fungi incertae sedis</taxon>
        <taxon>Mucoromycota</taxon>
        <taxon>Glomeromycotina</taxon>
        <taxon>Glomeromycetes</taxon>
        <taxon>Diversisporales</taxon>
        <taxon>Gigasporaceae</taxon>
        <taxon>Gigaspora</taxon>
    </lineage>
</organism>
<evidence type="ECO:0000313" key="9">
    <source>
        <dbReference type="EMBL" id="CAG8857325.1"/>
    </source>
</evidence>
<keyword evidence="6" id="KW-0648">Protein biosynthesis</keyword>
<dbReference type="PANTHER" id="PTHR43740">
    <property type="entry name" value="LEUCYL-TRNA SYNTHETASE"/>
    <property type="match status" value="1"/>
</dbReference>
<reference evidence="9 10" key="1">
    <citation type="submission" date="2021-06" db="EMBL/GenBank/DDBJ databases">
        <authorList>
            <person name="Kallberg Y."/>
            <person name="Tangrot J."/>
            <person name="Rosling A."/>
        </authorList>
    </citation>
    <scope>NUCLEOTIDE SEQUENCE [LARGE SCALE GENOMIC DNA]</scope>
    <source>
        <strain evidence="9 10">120-4 pot B 10/14</strain>
    </source>
</reference>
<keyword evidence="10" id="KW-1185">Reference proteome</keyword>
<proteinExistence type="inferred from homology"/>
<evidence type="ECO:0000256" key="6">
    <source>
        <dbReference type="ARBA" id="ARBA00022917"/>
    </source>
</evidence>
<evidence type="ECO:0000256" key="2">
    <source>
        <dbReference type="ARBA" id="ARBA00013164"/>
    </source>
</evidence>
<keyword evidence="5" id="KW-0067">ATP-binding</keyword>
<comment type="caution">
    <text evidence="9">The sequence shown here is derived from an EMBL/GenBank/DDBJ whole genome shotgun (WGS) entry which is preliminary data.</text>
</comment>
<dbReference type="InterPro" id="IPR002302">
    <property type="entry name" value="Leu-tRNA-ligase"/>
</dbReference>
<evidence type="ECO:0000256" key="1">
    <source>
        <dbReference type="ARBA" id="ARBA00005594"/>
    </source>
</evidence>
<keyword evidence="3" id="KW-0436">Ligase</keyword>
<dbReference type="InterPro" id="IPR009008">
    <property type="entry name" value="Val/Leu/Ile-tRNA-synth_edit"/>
</dbReference>
<feature type="domain" description="Leucyl-tRNA synthetase editing" evidence="8">
    <location>
        <begin position="2"/>
        <end position="94"/>
    </location>
</feature>
<feature type="non-terminal residue" evidence="9">
    <location>
        <position position="105"/>
    </location>
</feature>
<dbReference type="EC" id="6.1.1.4" evidence="2"/>
<keyword evidence="4" id="KW-0547">Nucleotide-binding</keyword>
<feature type="non-terminal residue" evidence="9">
    <location>
        <position position="1"/>
    </location>
</feature>
<evidence type="ECO:0000256" key="3">
    <source>
        <dbReference type="ARBA" id="ARBA00022598"/>
    </source>
</evidence>
<sequence>ISIPIYVASYVVPDYGTGAVMGVPAHDERDWEFVKVNHIISEENIKRVIMPLIQDNTTLYSNKVFTSRGILTAECGQYAGLSSDDAEKAIVEDAQKTGYGRWSVQ</sequence>
<dbReference type="Proteomes" id="UP000789901">
    <property type="component" value="Unassembled WGS sequence"/>
</dbReference>
<evidence type="ECO:0000259" key="8">
    <source>
        <dbReference type="Pfam" id="PF13603"/>
    </source>
</evidence>
<evidence type="ECO:0000313" key="10">
    <source>
        <dbReference type="Proteomes" id="UP000789901"/>
    </source>
</evidence>
<dbReference type="InterPro" id="IPR025709">
    <property type="entry name" value="Leu_tRNA-synth_edit"/>
</dbReference>
<gene>
    <name evidence="9" type="ORF">GMARGA_LOCUS46146</name>
</gene>
<evidence type="ECO:0000256" key="5">
    <source>
        <dbReference type="ARBA" id="ARBA00022840"/>
    </source>
</evidence>
<keyword evidence="7" id="KW-0030">Aminoacyl-tRNA synthetase</keyword>
<evidence type="ECO:0000256" key="4">
    <source>
        <dbReference type="ARBA" id="ARBA00022741"/>
    </source>
</evidence>
<comment type="similarity">
    <text evidence="1">Belongs to the class-I aminoacyl-tRNA synthetase family.</text>
</comment>
<name>A0ABN7XSA0_GIGMA</name>
<accession>A0ABN7XSA0</accession>
<protein>
    <recommendedName>
        <fullName evidence="2">leucine--tRNA ligase</fullName>
        <ecNumber evidence="2">6.1.1.4</ecNumber>
    </recommendedName>
</protein>
<evidence type="ECO:0000256" key="7">
    <source>
        <dbReference type="ARBA" id="ARBA00023146"/>
    </source>
</evidence>